<proteinExistence type="predicted"/>
<dbReference type="EMBL" id="RXGB01071753">
    <property type="protein sequence ID" value="TMW80221.1"/>
    <property type="molecule type" value="Genomic_DNA"/>
</dbReference>
<accession>A0A6N2AGJ4</accession>
<feature type="non-terminal residue" evidence="2">
    <location>
        <position position="1"/>
    </location>
</feature>
<organism evidence="2">
    <name type="scientific">Solanum chilense</name>
    <name type="common">Tomato</name>
    <name type="synonym">Lycopersicon chilense</name>
    <dbReference type="NCBI Taxonomy" id="4083"/>
    <lineage>
        <taxon>Eukaryota</taxon>
        <taxon>Viridiplantae</taxon>
        <taxon>Streptophyta</taxon>
        <taxon>Embryophyta</taxon>
        <taxon>Tracheophyta</taxon>
        <taxon>Spermatophyta</taxon>
        <taxon>Magnoliopsida</taxon>
        <taxon>eudicotyledons</taxon>
        <taxon>Gunneridae</taxon>
        <taxon>Pentapetalae</taxon>
        <taxon>asterids</taxon>
        <taxon>lamiids</taxon>
        <taxon>Solanales</taxon>
        <taxon>Solanaceae</taxon>
        <taxon>Solanoideae</taxon>
        <taxon>Solaneae</taxon>
        <taxon>Solanum</taxon>
        <taxon>Solanum subgen. Lycopersicon</taxon>
    </lineage>
</organism>
<name>A0A6N2AGJ4_SOLCI</name>
<evidence type="ECO:0000256" key="1">
    <source>
        <dbReference type="SAM" id="MobiDB-lite"/>
    </source>
</evidence>
<dbReference type="AlphaFoldDB" id="A0A6N2AGJ4"/>
<protein>
    <submittedName>
        <fullName evidence="2">Uncharacterized protein</fullName>
    </submittedName>
</protein>
<sequence length="146" mass="16653">TVRYKALEVNKQQQAQNEEQKYDEGVFVSSKTARRLSLNSVLEKEEACENLDLVQIEDGEKMEGNGTVTKKMDGNSPDESNGVRDEDLSKDYKEPWVNMFKNNRAAYNGMQLPYFPPQIVNGEAMVQLEGKEVQDEEDKWKCALIA</sequence>
<feature type="region of interest" description="Disordered" evidence="1">
    <location>
        <begin position="1"/>
        <end position="20"/>
    </location>
</feature>
<dbReference type="PANTHER" id="PTHR33233">
    <property type="entry name" value="ENDONUCLEASE/EXONUCLEASE/PHOSPHATASE"/>
    <property type="match status" value="1"/>
</dbReference>
<feature type="region of interest" description="Disordered" evidence="1">
    <location>
        <begin position="58"/>
        <end position="89"/>
    </location>
</feature>
<evidence type="ECO:0000313" key="2">
    <source>
        <dbReference type="EMBL" id="TMW80221.1"/>
    </source>
</evidence>
<dbReference type="PANTHER" id="PTHR33233:SF17">
    <property type="entry name" value="DUF4283 DOMAIN-CONTAINING PROTEIN"/>
    <property type="match status" value="1"/>
</dbReference>
<gene>
    <name evidence="2" type="ORF">EJD97_022672</name>
</gene>
<feature type="non-terminal residue" evidence="2">
    <location>
        <position position="146"/>
    </location>
</feature>
<comment type="caution">
    <text evidence="2">The sequence shown here is derived from an EMBL/GenBank/DDBJ whole genome shotgun (WGS) entry which is preliminary data.</text>
</comment>
<reference evidence="2" key="1">
    <citation type="submission" date="2019-05" db="EMBL/GenBank/DDBJ databases">
        <title>The de novo reference genome and transcriptome assemblies of the wild tomato species Solanum chilense.</title>
        <authorList>
            <person name="Stam R."/>
            <person name="Nosenko T."/>
            <person name="Hoerger A.C."/>
            <person name="Stephan W."/>
            <person name="Seidel M.A."/>
            <person name="Kuhn J.M.M."/>
            <person name="Haberer G."/>
            <person name="Tellier A."/>
        </authorList>
    </citation>
    <scope>NUCLEOTIDE SEQUENCE</scope>
    <source>
        <tissue evidence="2">Mature leaves</tissue>
    </source>
</reference>